<gene>
    <name evidence="3" type="ORF">CTI12_AA447510</name>
</gene>
<feature type="compositionally biased region" description="Basic and acidic residues" evidence="1">
    <location>
        <begin position="132"/>
        <end position="143"/>
    </location>
</feature>
<keyword evidence="4" id="KW-1185">Reference proteome</keyword>
<sequence length="166" mass="19015">MLAFQEWKKKWYKNYATPDEEKARFETFKENLLHSSRYHPPPPPGLTVSELLDDKADRPFMEHFGYIRLDRALADDNGNSDSDEDTFLLLVPVEKKKDDGSHDGFVRGKYGSIKFKVERRPRNAATVKPVKRTSDDTKEEDTVKRQKIGCGGQNTRMLACCGDCGK</sequence>
<evidence type="ECO:0000313" key="4">
    <source>
        <dbReference type="Proteomes" id="UP000245207"/>
    </source>
</evidence>
<accession>A0A2U1LV30</accession>
<proteinExistence type="predicted"/>
<name>A0A2U1LV30_ARTAN</name>
<protein>
    <recommendedName>
        <fullName evidence="2">Cathepsin propeptide inhibitor domain-containing protein</fullName>
    </recommendedName>
</protein>
<dbReference type="Proteomes" id="UP000245207">
    <property type="component" value="Unassembled WGS sequence"/>
</dbReference>
<evidence type="ECO:0000313" key="3">
    <source>
        <dbReference type="EMBL" id="PWA52866.1"/>
    </source>
</evidence>
<feature type="region of interest" description="Disordered" evidence="1">
    <location>
        <begin position="121"/>
        <end position="143"/>
    </location>
</feature>
<dbReference type="Pfam" id="PF08246">
    <property type="entry name" value="Inhibitor_I29"/>
    <property type="match status" value="1"/>
</dbReference>
<reference evidence="3 4" key="1">
    <citation type="journal article" date="2018" name="Mol. Plant">
        <title>The genome of Artemisia annua provides insight into the evolution of Asteraceae family and artemisinin biosynthesis.</title>
        <authorList>
            <person name="Shen Q."/>
            <person name="Zhang L."/>
            <person name="Liao Z."/>
            <person name="Wang S."/>
            <person name="Yan T."/>
            <person name="Shi P."/>
            <person name="Liu M."/>
            <person name="Fu X."/>
            <person name="Pan Q."/>
            <person name="Wang Y."/>
            <person name="Lv Z."/>
            <person name="Lu X."/>
            <person name="Zhang F."/>
            <person name="Jiang W."/>
            <person name="Ma Y."/>
            <person name="Chen M."/>
            <person name="Hao X."/>
            <person name="Li L."/>
            <person name="Tang Y."/>
            <person name="Lv G."/>
            <person name="Zhou Y."/>
            <person name="Sun X."/>
            <person name="Brodelius P.E."/>
            <person name="Rose J.K.C."/>
            <person name="Tang K."/>
        </authorList>
    </citation>
    <scope>NUCLEOTIDE SEQUENCE [LARGE SCALE GENOMIC DNA]</scope>
    <source>
        <strain evidence="4">cv. Huhao1</strain>
        <tissue evidence="3">Leaf</tissue>
    </source>
</reference>
<dbReference type="InterPro" id="IPR013201">
    <property type="entry name" value="Prot_inhib_I29"/>
</dbReference>
<organism evidence="3 4">
    <name type="scientific">Artemisia annua</name>
    <name type="common">Sweet wormwood</name>
    <dbReference type="NCBI Taxonomy" id="35608"/>
    <lineage>
        <taxon>Eukaryota</taxon>
        <taxon>Viridiplantae</taxon>
        <taxon>Streptophyta</taxon>
        <taxon>Embryophyta</taxon>
        <taxon>Tracheophyta</taxon>
        <taxon>Spermatophyta</taxon>
        <taxon>Magnoliopsida</taxon>
        <taxon>eudicotyledons</taxon>
        <taxon>Gunneridae</taxon>
        <taxon>Pentapetalae</taxon>
        <taxon>asterids</taxon>
        <taxon>campanulids</taxon>
        <taxon>Asterales</taxon>
        <taxon>Asteraceae</taxon>
        <taxon>Asteroideae</taxon>
        <taxon>Anthemideae</taxon>
        <taxon>Artemisiinae</taxon>
        <taxon>Artemisia</taxon>
    </lineage>
</organism>
<dbReference type="EMBL" id="PKPP01007625">
    <property type="protein sequence ID" value="PWA52866.1"/>
    <property type="molecule type" value="Genomic_DNA"/>
</dbReference>
<evidence type="ECO:0000259" key="2">
    <source>
        <dbReference type="Pfam" id="PF08246"/>
    </source>
</evidence>
<dbReference type="AlphaFoldDB" id="A0A2U1LV30"/>
<evidence type="ECO:0000256" key="1">
    <source>
        <dbReference type="SAM" id="MobiDB-lite"/>
    </source>
</evidence>
<comment type="caution">
    <text evidence="3">The sequence shown here is derived from an EMBL/GenBank/DDBJ whole genome shotgun (WGS) entry which is preliminary data.</text>
</comment>
<dbReference type="Gene3D" id="1.10.287.2250">
    <property type="match status" value="1"/>
</dbReference>
<feature type="domain" description="Cathepsin propeptide inhibitor" evidence="2">
    <location>
        <begin position="4"/>
        <end position="32"/>
    </location>
</feature>